<keyword evidence="6" id="KW-0997">Cell inner membrane</keyword>
<name>A0A6I6GYS7_9PSED</name>
<gene>
    <name evidence="12" type="primary">gspG</name>
    <name evidence="12" type="ORF">GPJ81_24540</name>
</gene>
<dbReference type="EMBL" id="CP046621">
    <property type="protein sequence ID" value="QGW79740.1"/>
    <property type="molecule type" value="Genomic_DNA"/>
</dbReference>
<evidence type="ECO:0000256" key="2">
    <source>
        <dbReference type="ARBA" id="ARBA00009984"/>
    </source>
</evidence>
<evidence type="ECO:0000256" key="1">
    <source>
        <dbReference type="ARBA" id="ARBA00004377"/>
    </source>
</evidence>
<evidence type="ECO:0000256" key="7">
    <source>
        <dbReference type="ARBA" id="ARBA00022692"/>
    </source>
</evidence>
<dbReference type="InterPro" id="IPR045584">
    <property type="entry name" value="Pilin-like"/>
</dbReference>
<dbReference type="GO" id="GO:0005886">
    <property type="term" value="C:plasma membrane"/>
    <property type="evidence" value="ECO:0007669"/>
    <property type="project" value="UniProtKB-SubCell"/>
</dbReference>
<keyword evidence="4" id="KW-1003">Cell membrane</keyword>
<evidence type="ECO:0000313" key="13">
    <source>
        <dbReference type="Proteomes" id="UP000426235"/>
    </source>
</evidence>
<dbReference type="GO" id="GO:0015627">
    <property type="term" value="C:type II protein secretion system complex"/>
    <property type="evidence" value="ECO:0007669"/>
    <property type="project" value="InterPro"/>
</dbReference>
<protein>
    <recommendedName>
        <fullName evidence="3">Type II secretion system core protein G</fullName>
    </recommendedName>
</protein>
<evidence type="ECO:0000256" key="4">
    <source>
        <dbReference type="ARBA" id="ARBA00022475"/>
    </source>
</evidence>
<proteinExistence type="inferred from homology"/>
<comment type="similarity">
    <text evidence="2">Belongs to the GSP G family.</text>
</comment>
<dbReference type="InterPro" id="IPR012902">
    <property type="entry name" value="N_methyl_site"/>
</dbReference>
<keyword evidence="7 10" id="KW-0812">Transmembrane</keyword>
<dbReference type="InterPro" id="IPR013545">
    <property type="entry name" value="T2SS_protein-GspG_C"/>
</dbReference>
<dbReference type="PANTHER" id="PTHR30093:SF44">
    <property type="entry name" value="TYPE II SECRETION SYSTEM CORE PROTEIN G"/>
    <property type="match status" value="1"/>
</dbReference>
<evidence type="ECO:0000256" key="6">
    <source>
        <dbReference type="ARBA" id="ARBA00022519"/>
    </source>
</evidence>
<dbReference type="Gene3D" id="3.30.700.10">
    <property type="entry name" value="Glycoprotein, Type 4 Pilin"/>
    <property type="match status" value="1"/>
</dbReference>
<keyword evidence="13" id="KW-1185">Reference proteome</keyword>
<dbReference type="AlphaFoldDB" id="A0A6I6GYS7"/>
<organism evidence="12 13">
    <name type="scientific">Pseudomonas alkylphenolica</name>
    <dbReference type="NCBI Taxonomy" id="237609"/>
    <lineage>
        <taxon>Bacteria</taxon>
        <taxon>Pseudomonadati</taxon>
        <taxon>Pseudomonadota</taxon>
        <taxon>Gammaproteobacteria</taxon>
        <taxon>Pseudomonadales</taxon>
        <taxon>Pseudomonadaceae</taxon>
        <taxon>Pseudomonas</taxon>
    </lineage>
</organism>
<dbReference type="InterPro" id="IPR000983">
    <property type="entry name" value="Bac_GSPG_pilin"/>
</dbReference>
<dbReference type="Pfam" id="PF08334">
    <property type="entry name" value="T2SSG"/>
    <property type="match status" value="1"/>
</dbReference>
<evidence type="ECO:0000256" key="3">
    <source>
        <dbReference type="ARBA" id="ARBA00020042"/>
    </source>
</evidence>
<sequence length="150" mass="16390">MSLRPTLRHRQQRGFTLIEIMIVVVILGILGALVLPNIMGRPDQAKATAARTDIKSIATALEVYRLDNGHYPSTTQGLQALVQRPQGIPSPRHWSAQGYLKVLPQDPWGTPYQYLNPGLRSAYGFDLYSLGADGQPGGDGLAAEIGNWEP</sequence>
<accession>A0A6I6GYS7</accession>
<dbReference type="Proteomes" id="UP000426235">
    <property type="component" value="Chromosome"/>
</dbReference>
<evidence type="ECO:0000256" key="8">
    <source>
        <dbReference type="ARBA" id="ARBA00022989"/>
    </source>
</evidence>
<dbReference type="PRINTS" id="PR00813">
    <property type="entry name" value="BCTERIALGSPG"/>
</dbReference>
<feature type="transmembrane region" description="Helical" evidence="10">
    <location>
        <begin position="20"/>
        <end position="39"/>
    </location>
</feature>
<keyword evidence="9 10" id="KW-0472">Membrane</keyword>
<evidence type="ECO:0000256" key="5">
    <source>
        <dbReference type="ARBA" id="ARBA00022481"/>
    </source>
</evidence>
<evidence type="ECO:0000256" key="10">
    <source>
        <dbReference type="SAM" id="Phobius"/>
    </source>
</evidence>
<comment type="subcellular location">
    <subcellularLocation>
        <location evidence="1">Cell inner membrane</location>
        <topology evidence="1">Single-pass membrane protein</topology>
    </subcellularLocation>
</comment>
<dbReference type="RefSeq" id="WP_157194547.1">
    <property type="nucleotide sequence ID" value="NZ_CP046621.1"/>
</dbReference>
<dbReference type="PROSITE" id="PS00409">
    <property type="entry name" value="PROKAR_NTER_METHYL"/>
    <property type="match status" value="1"/>
</dbReference>
<reference evidence="12" key="1">
    <citation type="submission" date="2019-12" db="EMBL/GenBank/DDBJ databases">
        <title>Hybrid Genome Assemblies of two High G+C Isolates from Undergraduate Microbiology Courses.</title>
        <authorList>
            <person name="Ne Ville C.J."/>
            <person name="Enright D."/>
            <person name="Hernandez I."/>
            <person name="Dodsworth J."/>
            <person name="Orwin P.M."/>
        </authorList>
    </citation>
    <scope>NUCLEOTIDE SEQUENCE [LARGE SCALE GENOMIC DNA]</scope>
    <source>
        <strain evidence="12">Neo</strain>
    </source>
</reference>
<evidence type="ECO:0000256" key="9">
    <source>
        <dbReference type="ARBA" id="ARBA00023136"/>
    </source>
</evidence>
<dbReference type="SUPFAM" id="SSF54523">
    <property type="entry name" value="Pili subunits"/>
    <property type="match status" value="1"/>
</dbReference>
<keyword evidence="8 10" id="KW-1133">Transmembrane helix</keyword>
<dbReference type="PANTHER" id="PTHR30093">
    <property type="entry name" value="GENERAL SECRETION PATHWAY PROTEIN G"/>
    <property type="match status" value="1"/>
</dbReference>
<evidence type="ECO:0000313" key="12">
    <source>
        <dbReference type="EMBL" id="QGW79740.1"/>
    </source>
</evidence>
<dbReference type="NCBIfam" id="TIGR02532">
    <property type="entry name" value="IV_pilin_GFxxxE"/>
    <property type="match status" value="1"/>
</dbReference>
<dbReference type="InterPro" id="IPR010054">
    <property type="entry name" value="Type2_sec_GspG"/>
</dbReference>
<dbReference type="GO" id="GO:0015628">
    <property type="term" value="P:protein secretion by the type II secretion system"/>
    <property type="evidence" value="ECO:0007669"/>
    <property type="project" value="InterPro"/>
</dbReference>
<feature type="domain" description="Type II secretion system protein GspG C-terminal" evidence="11">
    <location>
        <begin position="37"/>
        <end position="148"/>
    </location>
</feature>
<dbReference type="NCBIfam" id="TIGR01710">
    <property type="entry name" value="typeII_sec_gspG"/>
    <property type="match status" value="1"/>
</dbReference>
<keyword evidence="5" id="KW-0488">Methylation</keyword>
<evidence type="ECO:0000259" key="11">
    <source>
        <dbReference type="Pfam" id="PF08334"/>
    </source>
</evidence>
<dbReference type="Pfam" id="PF07963">
    <property type="entry name" value="N_methyl"/>
    <property type="match status" value="1"/>
</dbReference>